<accession>A0A4R7PWV6</accession>
<protein>
    <recommendedName>
        <fullName evidence="2">TPM domain-containing protein</fullName>
    </recommendedName>
</protein>
<dbReference type="InterPro" id="IPR007621">
    <property type="entry name" value="TPM_dom"/>
</dbReference>
<dbReference type="PANTHER" id="PTHR30373">
    <property type="entry name" value="UPF0603 PROTEIN YGCG"/>
    <property type="match status" value="1"/>
</dbReference>
<gene>
    <name evidence="3" type="ORF">BXY82_1447</name>
</gene>
<dbReference type="Proteomes" id="UP000294689">
    <property type="component" value="Unassembled WGS sequence"/>
</dbReference>
<dbReference type="PANTHER" id="PTHR30373:SF2">
    <property type="entry name" value="UPF0603 PROTEIN YGCG"/>
    <property type="match status" value="1"/>
</dbReference>
<evidence type="ECO:0000259" key="2">
    <source>
        <dbReference type="Pfam" id="PF04536"/>
    </source>
</evidence>
<comment type="caution">
    <text evidence="3">The sequence shown here is derived from an EMBL/GenBank/DDBJ whole genome shotgun (WGS) entry which is preliminary data.</text>
</comment>
<reference evidence="3 4" key="1">
    <citation type="submission" date="2019-03" db="EMBL/GenBank/DDBJ databases">
        <title>Genomic Encyclopedia of Archaeal and Bacterial Type Strains, Phase II (KMG-II): from individual species to whole genera.</title>
        <authorList>
            <person name="Goeker M."/>
        </authorList>
    </citation>
    <scope>NUCLEOTIDE SEQUENCE [LARGE SCALE GENOMIC DNA]</scope>
    <source>
        <strain evidence="3 4">DSM 28135</strain>
    </source>
</reference>
<proteinExistence type="predicted"/>
<keyword evidence="4" id="KW-1185">Reference proteome</keyword>
<feature type="transmembrane region" description="Helical" evidence="1">
    <location>
        <begin position="196"/>
        <end position="215"/>
    </location>
</feature>
<organism evidence="3 4">
    <name type="scientific">Gelidibacter sediminis</name>
    <dbReference type="NCBI Taxonomy" id="1608710"/>
    <lineage>
        <taxon>Bacteria</taxon>
        <taxon>Pseudomonadati</taxon>
        <taxon>Bacteroidota</taxon>
        <taxon>Flavobacteriia</taxon>
        <taxon>Flavobacteriales</taxon>
        <taxon>Flavobacteriaceae</taxon>
        <taxon>Gelidibacter</taxon>
    </lineage>
</organism>
<evidence type="ECO:0000313" key="3">
    <source>
        <dbReference type="EMBL" id="TDU39423.1"/>
    </source>
</evidence>
<evidence type="ECO:0000313" key="4">
    <source>
        <dbReference type="Proteomes" id="UP000294689"/>
    </source>
</evidence>
<dbReference type="Pfam" id="PF04536">
    <property type="entry name" value="TPM_phosphatase"/>
    <property type="match status" value="1"/>
</dbReference>
<keyword evidence="1" id="KW-0472">Membrane</keyword>
<dbReference type="AlphaFoldDB" id="A0A4R7PWV6"/>
<sequence>MQSALKSQELLYIKNSVIKRFLFSVLMTMCGIQTGFTQFTIPEKPSKITEQTSVYQYTPLLSESEKNSLEQKLIRYSDTTSTQIVVAIISSTNGENINYLGAQWGHEWGIGQAKEDNGILILLAKDDRKIAINTGYGLEHLLTDAMSKRIIEQDIIPYFKRNDYNGGLHRGADAIFEVMTGEYQGTRQVNTTSEGIPVGFMFMLFVVFMIIMISISKNKRGGGGNGPGNNRGNDFSIWDAIILSSLGRGGLGGGSSGGGFGGGGSFGGGGFGGGFGGGGFGGGGASGGW</sequence>
<name>A0A4R7PWV6_9FLAO</name>
<keyword evidence="1" id="KW-0812">Transmembrane</keyword>
<dbReference type="EMBL" id="SOBW01000008">
    <property type="protein sequence ID" value="TDU39423.1"/>
    <property type="molecule type" value="Genomic_DNA"/>
</dbReference>
<keyword evidence="1" id="KW-1133">Transmembrane helix</keyword>
<dbReference type="Gene3D" id="3.10.310.50">
    <property type="match status" value="1"/>
</dbReference>
<feature type="domain" description="TPM" evidence="2">
    <location>
        <begin position="54"/>
        <end position="177"/>
    </location>
</feature>
<evidence type="ECO:0000256" key="1">
    <source>
        <dbReference type="SAM" id="Phobius"/>
    </source>
</evidence>